<dbReference type="STRING" id="391625.PPSIR1_16085"/>
<evidence type="ECO:0000313" key="2">
    <source>
        <dbReference type="Proteomes" id="UP000005801"/>
    </source>
</evidence>
<name>A6GAU5_9BACT</name>
<evidence type="ECO:0000313" key="1">
    <source>
        <dbReference type="EMBL" id="EDM77036.1"/>
    </source>
</evidence>
<keyword evidence="2" id="KW-1185">Reference proteome</keyword>
<protein>
    <submittedName>
        <fullName evidence="1">Uncharacterized protein</fullName>
    </submittedName>
</protein>
<dbReference type="EMBL" id="ABCS01000053">
    <property type="protein sequence ID" value="EDM77036.1"/>
    <property type="molecule type" value="Genomic_DNA"/>
</dbReference>
<dbReference type="AlphaFoldDB" id="A6GAU5"/>
<gene>
    <name evidence="1" type="ORF">PPSIR1_16085</name>
</gene>
<organism evidence="1 2">
    <name type="scientific">Plesiocystis pacifica SIR-1</name>
    <dbReference type="NCBI Taxonomy" id="391625"/>
    <lineage>
        <taxon>Bacteria</taxon>
        <taxon>Pseudomonadati</taxon>
        <taxon>Myxococcota</taxon>
        <taxon>Polyangia</taxon>
        <taxon>Nannocystales</taxon>
        <taxon>Nannocystaceae</taxon>
        <taxon>Plesiocystis</taxon>
    </lineage>
</organism>
<proteinExistence type="predicted"/>
<sequence>MCCAVSTAYAQAYDPEPRRFVADWFTEQVEIQGVFHGLEDDLDGYRARISEAIARPAWRAELDAATEQGYAAVAAALVGVGVDPAQAGATRLHPAELWANYRAGWPEAGPSDWKKAVR</sequence>
<accession>A6GAU5</accession>
<reference evidence="1 2" key="1">
    <citation type="submission" date="2007-06" db="EMBL/GenBank/DDBJ databases">
        <authorList>
            <person name="Shimkets L."/>
            <person name="Ferriera S."/>
            <person name="Johnson J."/>
            <person name="Kravitz S."/>
            <person name="Beeson K."/>
            <person name="Sutton G."/>
            <person name="Rogers Y.-H."/>
            <person name="Friedman R."/>
            <person name="Frazier M."/>
            <person name="Venter J.C."/>
        </authorList>
    </citation>
    <scope>NUCLEOTIDE SEQUENCE [LARGE SCALE GENOMIC DNA]</scope>
    <source>
        <strain evidence="1 2">SIR-1</strain>
    </source>
</reference>
<comment type="caution">
    <text evidence="1">The sequence shown here is derived from an EMBL/GenBank/DDBJ whole genome shotgun (WGS) entry which is preliminary data.</text>
</comment>
<dbReference type="Proteomes" id="UP000005801">
    <property type="component" value="Unassembled WGS sequence"/>
</dbReference>